<reference evidence="19 20" key="1">
    <citation type="submission" date="2016-11" db="EMBL/GenBank/DDBJ databases">
        <title>Description of two novel members of the family Erysipelotrichaceae: Ileibacterium lipovorans gen. nov., sp. nov. and Dubosiella newyorkensis, gen. nov., sp. nov.</title>
        <authorList>
            <person name="Cox L.M."/>
            <person name="Sohn J."/>
            <person name="Tyrrell K.L."/>
            <person name="Citron D.M."/>
            <person name="Lawson P.A."/>
            <person name="Patel N.B."/>
            <person name="Iizumi T."/>
            <person name="Perez-Perez G.I."/>
            <person name="Goldstein E.J."/>
            <person name="Blaser M.J."/>
        </authorList>
    </citation>
    <scope>NUCLEOTIDE SEQUENCE [LARGE SCALE GENOMIC DNA]</scope>
    <source>
        <strain evidence="19 20">NYU-BL-A4</strain>
    </source>
</reference>
<dbReference type="Gene3D" id="3.30.310.50">
    <property type="entry name" value="Alpha-D-phosphohexomutase, C-terminal domain"/>
    <property type="match status" value="1"/>
</dbReference>
<dbReference type="Pfam" id="PF00408">
    <property type="entry name" value="PGM_PMM_IV"/>
    <property type="match status" value="1"/>
</dbReference>
<dbReference type="InterPro" id="IPR036900">
    <property type="entry name" value="A-D-PHexomutase_C_sf"/>
</dbReference>
<dbReference type="RefSeq" id="WP_371890743.1">
    <property type="nucleotide sequence ID" value="NZ_CAPDDE010000046.1"/>
</dbReference>
<dbReference type="Pfam" id="PF02878">
    <property type="entry name" value="PGM_PMM_I"/>
    <property type="match status" value="1"/>
</dbReference>
<dbReference type="Pfam" id="PF02879">
    <property type="entry name" value="PGM_PMM_II"/>
    <property type="match status" value="1"/>
</dbReference>
<accession>A0A1U7NLU2</accession>
<evidence type="ECO:0000256" key="5">
    <source>
        <dbReference type="ARBA" id="ARBA00010231"/>
    </source>
</evidence>
<keyword evidence="9 14" id="KW-0460">Magnesium</keyword>
<keyword evidence="7" id="KW-0597">Phosphoprotein</keyword>
<dbReference type="InterPro" id="IPR005846">
    <property type="entry name" value="A-D-PHexomutase_a/b/a-III"/>
</dbReference>
<evidence type="ECO:0000259" key="15">
    <source>
        <dbReference type="Pfam" id="PF00408"/>
    </source>
</evidence>
<feature type="domain" description="Alpha-D-phosphohexomutase C-terminal" evidence="15">
    <location>
        <begin position="505"/>
        <end position="539"/>
    </location>
</feature>
<evidence type="ECO:0000256" key="4">
    <source>
        <dbReference type="ARBA" id="ARBA00005189"/>
    </source>
</evidence>
<organism evidence="19 20">
    <name type="scientific">Dubosiella newyorkensis</name>
    <dbReference type="NCBI Taxonomy" id="1862672"/>
    <lineage>
        <taxon>Bacteria</taxon>
        <taxon>Bacillati</taxon>
        <taxon>Bacillota</taxon>
        <taxon>Erysipelotrichia</taxon>
        <taxon>Erysipelotrichales</taxon>
        <taxon>Erysipelotrichaceae</taxon>
        <taxon>Dubosiella</taxon>
    </lineage>
</organism>
<dbReference type="GO" id="GO:0008973">
    <property type="term" value="F:phosphopentomutase activity"/>
    <property type="evidence" value="ECO:0007669"/>
    <property type="project" value="TreeGrafter"/>
</dbReference>
<dbReference type="InterPro" id="IPR005843">
    <property type="entry name" value="A-D-PHexomutase_C"/>
</dbReference>
<evidence type="ECO:0000313" key="20">
    <source>
        <dbReference type="Proteomes" id="UP000186705"/>
    </source>
</evidence>
<dbReference type="CDD" id="cd05799">
    <property type="entry name" value="PGM2"/>
    <property type="match status" value="1"/>
</dbReference>
<evidence type="ECO:0000259" key="16">
    <source>
        <dbReference type="Pfam" id="PF02878"/>
    </source>
</evidence>
<dbReference type="PANTHER" id="PTHR45745">
    <property type="entry name" value="PHOSPHOMANNOMUTASE 45A"/>
    <property type="match status" value="1"/>
</dbReference>
<evidence type="ECO:0000256" key="10">
    <source>
        <dbReference type="ARBA" id="ARBA00023235"/>
    </source>
</evidence>
<sequence length="568" mass="63371">MSIVEERYEKWVNHPNLDPQYLEELKGMSEEEKNDAFYTLIEFGTAGMRGLLGPGTNRINLHTIRKVTQGYANYIKAHGEKACEEGIAIGYDNRHMSREFAFDCAKILAKNGINSYVFESLRPTPELSFAVRHLHCFGGIMITASHNPREYNGYKLYDDKGCQLVPALASQVIDQVNAIEDELAIDATVTPEEEKRITVIGKDVDEAYYEKVLGIQLNPDVTKDIKIVFSPEHGTANIPVRTVYERAGYNCIPVEEQCTPDPDFSNTPTPNPEQIGAYELALKYAKDNDADIILVCDPDADRMGVGVKHDGDYVIMTGNQSGAVLLEYILSQMEAHGIMPENPVMFNTVVTSDLGEKVASAHGTETEKTLTGFKFIGEKVAKYEKTGEKNYVFGYEESYGSLIKPFVRDKDAPQACLMLAEAASFYKQQGKDLIDVLNDLYEQHGTYEESQVALTLSGEAGANRIKEILADLRKDAPKEIGGTPVVRFEDYKESVIKENGETKELTGFTKSDVLKYYLEDGSWIAVRPSGTEPKCKFYYCIKGDNALDAHEKTLNYQKAMAELTGTNE</sequence>
<feature type="domain" description="Alpha-D-phosphohexomutase alpha/beta/alpha" evidence="17">
    <location>
        <begin position="221"/>
        <end position="310"/>
    </location>
</feature>
<feature type="domain" description="Alpha-D-phosphohexomutase alpha/beta/alpha" evidence="16">
    <location>
        <begin position="42"/>
        <end position="180"/>
    </location>
</feature>
<dbReference type="InterPro" id="IPR016055">
    <property type="entry name" value="A-D-PHexomutase_a/b/a-I/II/III"/>
</dbReference>
<comment type="pathway">
    <text evidence="4">Lipid metabolism.</text>
</comment>
<dbReference type="Pfam" id="PF02880">
    <property type="entry name" value="PGM_PMM_III"/>
    <property type="match status" value="1"/>
</dbReference>
<dbReference type="EC" id="5.4.2.2" evidence="6"/>
<dbReference type="AlphaFoldDB" id="A0A1U7NLU2"/>
<gene>
    <name evidence="19" type="ORF">BO225_07445</name>
</gene>
<protein>
    <recommendedName>
        <fullName evidence="11">Phosphoglucomutase</fullName>
        <ecNumber evidence="6">5.4.2.2</ecNumber>
    </recommendedName>
    <alternativeName>
        <fullName evidence="13">Alpha-phosphoglucomutase</fullName>
    </alternativeName>
    <alternativeName>
        <fullName evidence="12">Glucose phosphomutase</fullName>
    </alternativeName>
</protein>
<evidence type="ECO:0000256" key="6">
    <source>
        <dbReference type="ARBA" id="ARBA00012728"/>
    </source>
</evidence>
<feature type="domain" description="Alpha-D-phosphohexomutase alpha/beta/alpha" evidence="18">
    <location>
        <begin position="318"/>
        <end position="443"/>
    </location>
</feature>
<comment type="pathway">
    <text evidence="3">Glycolipid metabolism; diglucosyl-diacylglycerol biosynthesis.</text>
</comment>
<evidence type="ECO:0000256" key="1">
    <source>
        <dbReference type="ARBA" id="ARBA00000443"/>
    </source>
</evidence>
<dbReference type="InterPro" id="IPR005841">
    <property type="entry name" value="Alpha-D-phosphohexomutase_SF"/>
</dbReference>
<evidence type="ECO:0000256" key="8">
    <source>
        <dbReference type="ARBA" id="ARBA00022723"/>
    </source>
</evidence>
<dbReference type="SUPFAM" id="SSF55957">
    <property type="entry name" value="Phosphoglucomutase, C-terminal domain"/>
    <property type="match status" value="1"/>
</dbReference>
<evidence type="ECO:0000256" key="3">
    <source>
        <dbReference type="ARBA" id="ARBA00005164"/>
    </source>
</evidence>
<dbReference type="GeneID" id="78275773"/>
<evidence type="ECO:0000259" key="17">
    <source>
        <dbReference type="Pfam" id="PF02879"/>
    </source>
</evidence>
<name>A0A1U7NLU2_9FIRM</name>
<evidence type="ECO:0000256" key="9">
    <source>
        <dbReference type="ARBA" id="ARBA00022842"/>
    </source>
</evidence>
<keyword evidence="20" id="KW-1185">Reference proteome</keyword>
<evidence type="ECO:0000313" key="19">
    <source>
        <dbReference type="EMBL" id="OLU45978.1"/>
    </source>
</evidence>
<evidence type="ECO:0000256" key="11">
    <source>
        <dbReference type="ARBA" id="ARBA00039995"/>
    </source>
</evidence>
<comment type="cofactor">
    <cofactor evidence="2">
        <name>Mg(2+)</name>
        <dbReference type="ChEBI" id="CHEBI:18420"/>
    </cofactor>
</comment>
<dbReference type="InterPro" id="IPR005845">
    <property type="entry name" value="A-D-PHexomutase_a/b/a-II"/>
</dbReference>
<dbReference type="Proteomes" id="UP000186705">
    <property type="component" value="Unassembled WGS sequence"/>
</dbReference>
<evidence type="ECO:0000256" key="2">
    <source>
        <dbReference type="ARBA" id="ARBA00001946"/>
    </source>
</evidence>
<comment type="catalytic activity">
    <reaction evidence="1">
        <text>alpha-D-glucose 1-phosphate = alpha-D-glucose 6-phosphate</text>
        <dbReference type="Rhea" id="RHEA:23536"/>
        <dbReference type="ChEBI" id="CHEBI:58225"/>
        <dbReference type="ChEBI" id="CHEBI:58601"/>
        <dbReference type="EC" id="5.4.2.2"/>
    </reaction>
</comment>
<dbReference type="GO" id="GO:0000287">
    <property type="term" value="F:magnesium ion binding"/>
    <property type="evidence" value="ECO:0007669"/>
    <property type="project" value="InterPro"/>
</dbReference>
<proteinExistence type="inferred from homology"/>
<dbReference type="InterPro" id="IPR005844">
    <property type="entry name" value="A-D-PHexomutase_a/b/a-I"/>
</dbReference>
<keyword evidence="8 14" id="KW-0479">Metal-binding</keyword>
<comment type="caution">
    <text evidence="19">The sequence shown here is derived from an EMBL/GenBank/DDBJ whole genome shotgun (WGS) entry which is preliminary data.</text>
</comment>
<dbReference type="EMBL" id="MPKA01000077">
    <property type="protein sequence ID" value="OLU45978.1"/>
    <property type="molecule type" value="Genomic_DNA"/>
</dbReference>
<evidence type="ECO:0000256" key="14">
    <source>
        <dbReference type="RuleBase" id="RU004326"/>
    </source>
</evidence>
<dbReference type="Gene3D" id="3.40.120.10">
    <property type="entry name" value="Alpha-D-Glucose-1,6-Bisphosphate, subunit A, domain 3"/>
    <property type="match status" value="3"/>
</dbReference>
<comment type="similarity">
    <text evidence="5 14">Belongs to the phosphohexose mutase family.</text>
</comment>
<dbReference type="PRINTS" id="PR00509">
    <property type="entry name" value="PGMPMM"/>
</dbReference>
<evidence type="ECO:0000256" key="13">
    <source>
        <dbReference type="ARBA" id="ARBA00041467"/>
    </source>
</evidence>
<dbReference type="PANTHER" id="PTHR45745:SF1">
    <property type="entry name" value="PHOSPHOGLUCOMUTASE 2B-RELATED"/>
    <property type="match status" value="1"/>
</dbReference>
<dbReference type="InterPro" id="IPR016066">
    <property type="entry name" value="A-D-PHexomutase_CS"/>
</dbReference>
<dbReference type="GO" id="GO:0005975">
    <property type="term" value="P:carbohydrate metabolic process"/>
    <property type="evidence" value="ECO:0007669"/>
    <property type="project" value="InterPro"/>
</dbReference>
<evidence type="ECO:0000256" key="12">
    <source>
        <dbReference type="ARBA" id="ARBA00041398"/>
    </source>
</evidence>
<evidence type="ECO:0000256" key="7">
    <source>
        <dbReference type="ARBA" id="ARBA00022553"/>
    </source>
</evidence>
<dbReference type="STRING" id="1862672.BO225_07445"/>
<keyword evidence="10" id="KW-0413">Isomerase</keyword>
<evidence type="ECO:0000259" key="18">
    <source>
        <dbReference type="Pfam" id="PF02880"/>
    </source>
</evidence>
<dbReference type="SUPFAM" id="SSF53738">
    <property type="entry name" value="Phosphoglucomutase, first 3 domains"/>
    <property type="match status" value="3"/>
</dbReference>
<dbReference type="PROSITE" id="PS00710">
    <property type="entry name" value="PGM_PMM"/>
    <property type="match status" value="1"/>
</dbReference>
<dbReference type="GO" id="GO:0006166">
    <property type="term" value="P:purine ribonucleoside salvage"/>
    <property type="evidence" value="ECO:0007669"/>
    <property type="project" value="TreeGrafter"/>
</dbReference>
<dbReference type="GO" id="GO:0004614">
    <property type="term" value="F:phosphoglucomutase activity"/>
    <property type="evidence" value="ECO:0007669"/>
    <property type="project" value="UniProtKB-EC"/>
</dbReference>